<evidence type="ECO:0000313" key="7">
    <source>
        <dbReference type="EMBL" id="CAG9130756.1"/>
    </source>
</evidence>
<feature type="coiled-coil region" evidence="5">
    <location>
        <begin position="155"/>
        <end position="224"/>
    </location>
</feature>
<dbReference type="Proteomes" id="UP000653454">
    <property type="component" value="Unassembled WGS sequence"/>
</dbReference>
<dbReference type="AlphaFoldDB" id="A0A8S4FRT7"/>
<accession>A0A8S4FRT7</accession>
<evidence type="ECO:0000256" key="4">
    <source>
        <dbReference type="PROSITE-ProRule" id="PRU00146"/>
    </source>
</evidence>
<evidence type="ECO:0000256" key="1">
    <source>
        <dbReference type="ARBA" id="ARBA00022723"/>
    </source>
</evidence>
<dbReference type="GO" id="GO:0008270">
    <property type="term" value="F:zinc ion binding"/>
    <property type="evidence" value="ECO:0007669"/>
    <property type="project" value="UniProtKB-KW"/>
</dbReference>
<sequence length="329" mass="37367">MNCEACRTSVSIKELLKCYACRKAFHYRCLNITDAEYTSRIDELKNGWRCPPCSNITRRTYKERDSTPVRARLDTLLDETHMSCDESLTGASISFIDTQSDSKMVAGDDQVSASSKANVLRPEAITREPSSFTLDTKMRDGILNGIRSDISKLVREVLSTELKLLQDKVHSLEEAMNFADLERADLKKQINKSEEDLKKLKHENTFLSQTCKDLNSRITGLERETLQQQQWARLQNIEIVGVPEDKNECLPDVIKKLATHLNVELQADDVEFAHRVQPKRTAPARRPRTIVVRLRRRIVKDTLIAAARKSRKTLTSECIGTVSTCSNAL</sequence>
<keyword evidence="1" id="KW-0479">Metal-binding</keyword>
<dbReference type="PROSITE" id="PS50016">
    <property type="entry name" value="ZF_PHD_2"/>
    <property type="match status" value="1"/>
</dbReference>
<evidence type="ECO:0000313" key="8">
    <source>
        <dbReference type="Proteomes" id="UP000653454"/>
    </source>
</evidence>
<organism evidence="7 8">
    <name type="scientific">Plutella xylostella</name>
    <name type="common">Diamondback moth</name>
    <name type="synonym">Plutella maculipennis</name>
    <dbReference type="NCBI Taxonomy" id="51655"/>
    <lineage>
        <taxon>Eukaryota</taxon>
        <taxon>Metazoa</taxon>
        <taxon>Ecdysozoa</taxon>
        <taxon>Arthropoda</taxon>
        <taxon>Hexapoda</taxon>
        <taxon>Insecta</taxon>
        <taxon>Pterygota</taxon>
        <taxon>Neoptera</taxon>
        <taxon>Endopterygota</taxon>
        <taxon>Lepidoptera</taxon>
        <taxon>Glossata</taxon>
        <taxon>Ditrysia</taxon>
        <taxon>Yponomeutoidea</taxon>
        <taxon>Plutellidae</taxon>
        <taxon>Plutella</taxon>
    </lineage>
</organism>
<name>A0A8S4FRT7_PLUXY</name>
<dbReference type="InterPro" id="IPR004244">
    <property type="entry name" value="Transposase_22"/>
</dbReference>
<dbReference type="PROSITE" id="PS01359">
    <property type="entry name" value="ZF_PHD_1"/>
    <property type="match status" value="1"/>
</dbReference>
<comment type="caution">
    <text evidence="7">The sequence shown here is derived from an EMBL/GenBank/DDBJ whole genome shotgun (WGS) entry which is preliminary data.</text>
</comment>
<proteinExistence type="predicted"/>
<gene>
    <name evidence="7" type="ORF">PLXY2_LOCUS10047</name>
</gene>
<keyword evidence="2 4" id="KW-0863">Zinc-finger</keyword>
<dbReference type="Gene3D" id="3.30.40.10">
    <property type="entry name" value="Zinc/RING finger domain, C3HC4 (zinc finger)"/>
    <property type="match status" value="1"/>
</dbReference>
<dbReference type="SMART" id="SM00249">
    <property type="entry name" value="PHD"/>
    <property type="match status" value="1"/>
</dbReference>
<keyword evidence="5" id="KW-0175">Coiled coil</keyword>
<feature type="domain" description="PHD-type" evidence="6">
    <location>
        <begin position="1"/>
        <end position="56"/>
    </location>
</feature>
<dbReference type="Gene3D" id="3.30.70.1820">
    <property type="entry name" value="L1 transposable element, RRM domain"/>
    <property type="match status" value="1"/>
</dbReference>
<evidence type="ECO:0000256" key="2">
    <source>
        <dbReference type="ARBA" id="ARBA00022771"/>
    </source>
</evidence>
<dbReference type="PANTHER" id="PTHR11505">
    <property type="entry name" value="L1 TRANSPOSABLE ELEMENT-RELATED"/>
    <property type="match status" value="1"/>
</dbReference>
<dbReference type="InterPro" id="IPR001965">
    <property type="entry name" value="Znf_PHD"/>
</dbReference>
<dbReference type="EMBL" id="CAJHNJ030000042">
    <property type="protein sequence ID" value="CAG9130756.1"/>
    <property type="molecule type" value="Genomic_DNA"/>
</dbReference>
<protein>
    <submittedName>
        <fullName evidence="7">(diamondback moth) hypothetical protein</fullName>
    </submittedName>
</protein>
<dbReference type="Pfam" id="PF00628">
    <property type="entry name" value="PHD"/>
    <property type="match status" value="1"/>
</dbReference>
<keyword evidence="8" id="KW-1185">Reference proteome</keyword>
<dbReference type="CDD" id="cd15489">
    <property type="entry name" value="PHD_SF"/>
    <property type="match status" value="1"/>
</dbReference>
<dbReference type="InterPro" id="IPR019787">
    <property type="entry name" value="Znf_PHD-finger"/>
</dbReference>
<dbReference type="InterPro" id="IPR013083">
    <property type="entry name" value="Znf_RING/FYVE/PHD"/>
</dbReference>
<evidence type="ECO:0000256" key="3">
    <source>
        <dbReference type="ARBA" id="ARBA00022833"/>
    </source>
</evidence>
<evidence type="ECO:0000259" key="6">
    <source>
        <dbReference type="PROSITE" id="PS50016"/>
    </source>
</evidence>
<dbReference type="InterPro" id="IPR011011">
    <property type="entry name" value="Znf_FYVE_PHD"/>
</dbReference>
<evidence type="ECO:0000256" key="5">
    <source>
        <dbReference type="SAM" id="Coils"/>
    </source>
</evidence>
<reference evidence="7" key="1">
    <citation type="submission" date="2020-11" db="EMBL/GenBank/DDBJ databases">
        <authorList>
            <person name="Whiteford S."/>
        </authorList>
    </citation>
    <scope>NUCLEOTIDE SEQUENCE</scope>
</reference>
<keyword evidence="3" id="KW-0862">Zinc</keyword>
<dbReference type="SUPFAM" id="SSF57903">
    <property type="entry name" value="FYVE/PHD zinc finger"/>
    <property type="match status" value="1"/>
</dbReference>
<dbReference type="InterPro" id="IPR019786">
    <property type="entry name" value="Zinc_finger_PHD-type_CS"/>
</dbReference>